<dbReference type="InParanoid" id="A0A5J5EX35"/>
<keyword evidence="4" id="KW-0804">Transcription</keyword>
<evidence type="ECO:0000256" key="1">
    <source>
        <dbReference type="ARBA" id="ARBA00022723"/>
    </source>
</evidence>
<evidence type="ECO:0000313" key="6">
    <source>
        <dbReference type="EMBL" id="KAA8905378.1"/>
    </source>
</evidence>
<dbReference type="OrthoDB" id="1405595at2759"/>
<name>A0A5J5EX35_9PEZI</name>
<dbReference type="PANTHER" id="PTHR47660">
    <property type="entry name" value="TRANSCRIPTION FACTOR WITH C2H2 AND ZN(2)-CYS(6) DNA BINDING DOMAIN (EUROFUNG)-RELATED-RELATED"/>
    <property type="match status" value="1"/>
</dbReference>
<dbReference type="PANTHER" id="PTHR47660:SF2">
    <property type="entry name" value="TRANSCRIPTION FACTOR WITH C2H2 AND ZN(2)-CYS(6) DNA BINDING DOMAIN (EUROFUNG)"/>
    <property type="match status" value="1"/>
</dbReference>
<sequence length="299" mass="34481">MCQTVFDLRLQLPCEEFLWHASTPSEWIERLGGAQEGQGFLETIRIFLDVRREPPALIPLSMMLILHGLVTVGLDLQRRASPMAVDASDLAVKQESLERGLESWRSQFDELMPQVLVQSWYQKGVLMYHMSNIALHTNRTNLLAATGDRRFFRRNSNDFYMAKQELRQWMSSPSAQLATWHSVQILLSYLGTSQVYNQDLYVSWSTYIATLVCWAYGQSEAAESEDPVWDLEQDMRLYLQQMSTETWENLGHVRRQYKGRTAGLIAVVRDTMKLTRWGSVQEGLEILNRLGVQRGIKSV</sequence>
<dbReference type="GO" id="GO:0046872">
    <property type="term" value="F:metal ion binding"/>
    <property type="evidence" value="ECO:0007669"/>
    <property type="project" value="UniProtKB-KW"/>
</dbReference>
<keyword evidence="2" id="KW-0862">Zinc</keyword>
<evidence type="ECO:0000313" key="7">
    <source>
        <dbReference type="Proteomes" id="UP000326924"/>
    </source>
</evidence>
<dbReference type="Proteomes" id="UP000326924">
    <property type="component" value="Unassembled WGS sequence"/>
</dbReference>
<reference evidence="6 7" key="1">
    <citation type="submission" date="2019-09" db="EMBL/GenBank/DDBJ databases">
        <title>Draft genome of the ectomycorrhizal ascomycete Sphaerosporella brunnea.</title>
        <authorList>
            <consortium name="DOE Joint Genome Institute"/>
            <person name="Benucci G.M."/>
            <person name="Marozzi G."/>
            <person name="Antonielli L."/>
            <person name="Sanchez S."/>
            <person name="Marco P."/>
            <person name="Wang X."/>
            <person name="Falini L.B."/>
            <person name="Barry K."/>
            <person name="Haridas S."/>
            <person name="Lipzen A."/>
            <person name="Labutti K."/>
            <person name="Grigoriev I.V."/>
            <person name="Murat C."/>
            <person name="Martin F."/>
            <person name="Albertini E."/>
            <person name="Donnini D."/>
            <person name="Bonito G."/>
        </authorList>
    </citation>
    <scope>NUCLEOTIDE SEQUENCE [LARGE SCALE GENOMIC DNA]</scope>
    <source>
        <strain evidence="6 7">Sb_GMNB300</strain>
    </source>
</reference>
<organism evidence="6 7">
    <name type="scientific">Sphaerosporella brunnea</name>
    <dbReference type="NCBI Taxonomy" id="1250544"/>
    <lineage>
        <taxon>Eukaryota</taxon>
        <taxon>Fungi</taxon>
        <taxon>Dikarya</taxon>
        <taxon>Ascomycota</taxon>
        <taxon>Pezizomycotina</taxon>
        <taxon>Pezizomycetes</taxon>
        <taxon>Pezizales</taxon>
        <taxon>Pyronemataceae</taxon>
        <taxon>Sphaerosporella</taxon>
    </lineage>
</organism>
<gene>
    <name evidence="6" type="ORF">FN846DRAFT_10590</name>
</gene>
<keyword evidence="5" id="KW-0539">Nucleus</keyword>
<dbReference type="AlphaFoldDB" id="A0A5J5EX35"/>
<comment type="caution">
    <text evidence="6">The sequence shown here is derived from an EMBL/GenBank/DDBJ whole genome shotgun (WGS) entry which is preliminary data.</text>
</comment>
<evidence type="ECO:0000256" key="2">
    <source>
        <dbReference type="ARBA" id="ARBA00022833"/>
    </source>
</evidence>
<evidence type="ECO:0000256" key="4">
    <source>
        <dbReference type="ARBA" id="ARBA00023163"/>
    </source>
</evidence>
<dbReference type="EMBL" id="VXIS01000100">
    <property type="protein sequence ID" value="KAA8905378.1"/>
    <property type="molecule type" value="Genomic_DNA"/>
</dbReference>
<keyword evidence="1" id="KW-0479">Metal-binding</keyword>
<evidence type="ECO:0000256" key="5">
    <source>
        <dbReference type="ARBA" id="ARBA00023242"/>
    </source>
</evidence>
<accession>A0A5J5EX35</accession>
<proteinExistence type="predicted"/>
<keyword evidence="7" id="KW-1185">Reference proteome</keyword>
<evidence type="ECO:0000256" key="3">
    <source>
        <dbReference type="ARBA" id="ARBA00023015"/>
    </source>
</evidence>
<protein>
    <recommendedName>
        <fullName evidence="8">Transcription factor domain-containing protein</fullName>
    </recommendedName>
</protein>
<evidence type="ECO:0008006" key="8">
    <source>
        <dbReference type="Google" id="ProtNLM"/>
    </source>
</evidence>
<keyword evidence="3" id="KW-0805">Transcription regulation</keyword>